<organism evidence="2">
    <name type="scientific">hydrothermal vent metagenome</name>
    <dbReference type="NCBI Taxonomy" id="652676"/>
    <lineage>
        <taxon>unclassified sequences</taxon>
        <taxon>metagenomes</taxon>
        <taxon>ecological metagenomes</taxon>
    </lineage>
</organism>
<keyword evidence="1" id="KW-0472">Membrane</keyword>
<evidence type="ECO:0000313" key="2">
    <source>
        <dbReference type="EMBL" id="VAV84049.1"/>
    </source>
</evidence>
<dbReference type="EMBL" id="UOEB01000127">
    <property type="protein sequence ID" value="VAV84049.1"/>
    <property type="molecule type" value="Genomic_DNA"/>
</dbReference>
<dbReference type="AlphaFoldDB" id="A0A3B0QVD5"/>
<name>A0A3B0QVD5_9ZZZZ</name>
<proteinExistence type="predicted"/>
<keyword evidence="1" id="KW-1133">Transmembrane helix</keyword>
<gene>
    <name evidence="2" type="ORF">MNBD_BACTEROID02-1084</name>
</gene>
<evidence type="ECO:0008006" key="3">
    <source>
        <dbReference type="Google" id="ProtNLM"/>
    </source>
</evidence>
<reference evidence="2" key="1">
    <citation type="submission" date="2018-06" db="EMBL/GenBank/DDBJ databases">
        <authorList>
            <person name="Zhirakovskaya E."/>
        </authorList>
    </citation>
    <scope>NUCLEOTIDE SEQUENCE</scope>
</reference>
<feature type="transmembrane region" description="Helical" evidence="1">
    <location>
        <begin position="37"/>
        <end position="59"/>
    </location>
</feature>
<feature type="transmembrane region" description="Helical" evidence="1">
    <location>
        <begin position="12"/>
        <end position="31"/>
    </location>
</feature>
<keyword evidence="1" id="KW-0812">Transmembrane</keyword>
<protein>
    <recommendedName>
        <fullName evidence="3">ATP synthase protein I2</fullName>
    </recommendedName>
</protein>
<evidence type="ECO:0000256" key="1">
    <source>
        <dbReference type="SAM" id="Phobius"/>
    </source>
</evidence>
<feature type="transmembrane region" description="Helical" evidence="1">
    <location>
        <begin position="103"/>
        <end position="121"/>
    </location>
</feature>
<accession>A0A3B0QVD5</accession>
<feature type="transmembrane region" description="Helical" evidence="1">
    <location>
        <begin position="71"/>
        <end position="91"/>
    </location>
</feature>
<sequence length="127" mass="14938">MTKETINFAVKLLLFAVLLFGVHFYIISQFFEGTLYFPLWSIYAFNAVLVFGVFLILNYKATQGSDKMYQLFLGLTILKMVLAIVFLLPLFFGKSEHSQLEVINFFIPYFLFLTFEIFNLNKFLQKR</sequence>